<gene>
    <name evidence="3" type="ORF">SAMN04489720_1464</name>
</gene>
<dbReference type="UniPathway" id="UPA00799"/>
<dbReference type="STRING" id="399736.SAMN04489720_1464"/>
<evidence type="ECO:0000256" key="2">
    <source>
        <dbReference type="ARBA" id="ARBA00022679"/>
    </source>
</evidence>
<dbReference type="CDD" id="cd00683">
    <property type="entry name" value="Trans_IPPS_HH"/>
    <property type="match status" value="1"/>
</dbReference>
<dbReference type="Proteomes" id="UP000198822">
    <property type="component" value="Chromosome I"/>
</dbReference>
<dbReference type="InterPro" id="IPR002060">
    <property type="entry name" value="Squ/phyt_synthse"/>
</dbReference>
<dbReference type="Pfam" id="PF00494">
    <property type="entry name" value="SQS_PSY"/>
    <property type="match status" value="1"/>
</dbReference>
<organism evidence="3 4">
    <name type="scientific">Agrococcus jejuensis</name>
    <dbReference type="NCBI Taxonomy" id="399736"/>
    <lineage>
        <taxon>Bacteria</taxon>
        <taxon>Bacillati</taxon>
        <taxon>Actinomycetota</taxon>
        <taxon>Actinomycetes</taxon>
        <taxon>Micrococcales</taxon>
        <taxon>Microbacteriaceae</taxon>
        <taxon>Agrococcus</taxon>
    </lineage>
</organism>
<dbReference type="RefSeq" id="WP_092503769.1">
    <property type="nucleotide sequence ID" value="NZ_LT629695.1"/>
</dbReference>
<dbReference type="GO" id="GO:0051996">
    <property type="term" value="F:squalene synthase [NAD(P)H] activity"/>
    <property type="evidence" value="ECO:0007669"/>
    <property type="project" value="InterPro"/>
</dbReference>
<keyword evidence="4" id="KW-1185">Reference proteome</keyword>
<protein>
    <submittedName>
        <fullName evidence="3">Phytoene/squalene synthetase</fullName>
    </submittedName>
</protein>
<dbReference type="InterPro" id="IPR019845">
    <property type="entry name" value="Squalene/phytoene_synthase_CS"/>
</dbReference>
<accession>A0A1G8D0I8</accession>
<dbReference type="SFLD" id="SFLDG01212">
    <property type="entry name" value="Phytoene_synthase_like"/>
    <property type="match status" value="1"/>
</dbReference>
<dbReference type="InterPro" id="IPR044843">
    <property type="entry name" value="Trans_IPPS_bact-type"/>
</dbReference>
<evidence type="ECO:0000256" key="1">
    <source>
        <dbReference type="ARBA" id="ARBA00004684"/>
    </source>
</evidence>
<name>A0A1G8D0I8_9MICO</name>
<proteinExistence type="predicted"/>
<comment type="pathway">
    <text evidence="1">Carotenoid biosynthesis; phytoene biosynthesis.</text>
</comment>
<reference evidence="4" key="1">
    <citation type="submission" date="2016-10" db="EMBL/GenBank/DDBJ databases">
        <authorList>
            <person name="Varghese N."/>
            <person name="Submissions S."/>
        </authorList>
    </citation>
    <scope>NUCLEOTIDE SEQUENCE [LARGE SCALE GENOMIC DNA]</scope>
    <source>
        <strain evidence="4">DSM 22002</strain>
    </source>
</reference>
<dbReference type="OrthoDB" id="9807580at2"/>
<dbReference type="SFLD" id="SFLDS00005">
    <property type="entry name" value="Isoprenoid_Synthase_Type_I"/>
    <property type="match status" value="1"/>
</dbReference>
<dbReference type="Gene3D" id="1.10.600.10">
    <property type="entry name" value="Farnesyl Diphosphate Synthase"/>
    <property type="match status" value="1"/>
</dbReference>
<dbReference type="SUPFAM" id="SSF48576">
    <property type="entry name" value="Terpenoid synthases"/>
    <property type="match status" value="1"/>
</dbReference>
<dbReference type="InterPro" id="IPR008949">
    <property type="entry name" value="Isoprenoid_synthase_dom_sf"/>
</dbReference>
<evidence type="ECO:0000313" key="4">
    <source>
        <dbReference type="Proteomes" id="UP000198822"/>
    </source>
</evidence>
<dbReference type="PANTHER" id="PTHR31480">
    <property type="entry name" value="BIFUNCTIONAL LYCOPENE CYCLASE/PHYTOENE SYNTHASE"/>
    <property type="match status" value="1"/>
</dbReference>
<dbReference type="AlphaFoldDB" id="A0A1G8D0I8"/>
<dbReference type="InterPro" id="IPR033904">
    <property type="entry name" value="Trans_IPPS_HH"/>
</dbReference>
<dbReference type="PROSITE" id="PS01045">
    <property type="entry name" value="SQUALEN_PHYTOEN_SYN_2"/>
    <property type="match status" value="1"/>
</dbReference>
<evidence type="ECO:0000313" key="3">
    <source>
        <dbReference type="EMBL" id="SDH50889.1"/>
    </source>
</evidence>
<dbReference type="SFLD" id="SFLDG01018">
    <property type="entry name" value="Squalene/Phytoene_Synthase_Lik"/>
    <property type="match status" value="1"/>
</dbReference>
<sequence length="287" mass="31340">MAEETGLELYARTARRSAALVIRDYSTSFGLASRLLTPRVRWQIGAIYGVVRLADEVVDGPAHAAGVPVDERRRMLDALEQEVEASLTRRFSTNMLVHAFQDAAAVASFGPELTRPFFASMRRDLDPVDLTDEAELDEYVYGSAEVVGLMCLAAFLADAPPSPAERERLDAGARALGSAFQRVNFVRDLAADADGLGRRYLPQLDPAHPTEEAKHLVLDRIDADLAIAEATLPLLPRDARRAVGAAHGLFAALSRRLRATPAGRLRRERVRVPGPEKLRILAAAAVR</sequence>
<dbReference type="EMBL" id="LT629695">
    <property type="protein sequence ID" value="SDH50889.1"/>
    <property type="molecule type" value="Genomic_DNA"/>
</dbReference>
<dbReference type="GO" id="GO:0004311">
    <property type="term" value="F:geranylgeranyl diphosphate synthase activity"/>
    <property type="evidence" value="ECO:0007669"/>
    <property type="project" value="InterPro"/>
</dbReference>
<dbReference type="GO" id="GO:0016117">
    <property type="term" value="P:carotenoid biosynthetic process"/>
    <property type="evidence" value="ECO:0007669"/>
    <property type="project" value="UniProtKB-ARBA"/>
</dbReference>
<keyword evidence="2" id="KW-0808">Transferase</keyword>